<keyword evidence="1" id="KW-1133">Transmembrane helix</keyword>
<dbReference type="EMBL" id="VLTL01000133">
    <property type="protein sequence ID" value="KAA0159263.1"/>
    <property type="molecule type" value="Genomic_DNA"/>
</dbReference>
<dbReference type="Proteomes" id="UP000325113">
    <property type="component" value="Unassembled WGS sequence"/>
</dbReference>
<dbReference type="AlphaFoldDB" id="A0A5A8D1J8"/>
<gene>
    <name evidence="5" type="ORF">FNF27_03237</name>
    <name evidence="3" type="ORF">FNF28_05938</name>
    <name evidence="2" type="ORF">FNF29_04295</name>
    <name evidence="4" type="ORF">FNF31_02270</name>
</gene>
<evidence type="ECO:0000256" key="1">
    <source>
        <dbReference type="SAM" id="Phobius"/>
    </source>
</evidence>
<dbReference type="EMBL" id="VLTM01000016">
    <property type="protein sequence ID" value="KAA0164733.1"/>
    <property type="molecule type" value="Genomic_DNA"/>
</dbReference>
<accession>A0A5A8D1J8</accession>
<dbReference type="Proteomes" id="UP000323011">
    <property type="component" value="Unassembled WGS sequence"/>
</dbReference>
<keyword evidence="1" id="KW-0472">Membrane</keyword>
<reference evidence="6 7" key="1">
    <citation type="submission" date="2019-07" db="EMBL/GenBank/DDBJ databases">
        <title>Genomes of Cafeteria roenbergensis.</title>
        <authorList>
            <person name="Fischer M.G."/>
            <person name="Hackl T."/>
            <person name="Roman M."/>
        </authorList>
    </citation>
    <scope>NUCLEOTIDE SEQUENCE [LARGE SCALE GENOMIC DNA]</scope>
    <source>
        <strain evidence="2 7">BVI</strain>
        <strain evidence="4 9">Cflag</strain>
        <strain evidence="5 6">E4-10P</strain>
        <strain evidence="3 8">RCC970-E3</strain>
    </source>
</reference>
<evidence type="ECO:0000313" key="8">
    <source>
        <dbReference type="Proteomes" id="UP000324907"/>
    </source>
</evidence>
<proteinExistence type="predicted"/>
<evidence type="ECO:0000313" key="7">
    <source>
        <dbReference type="Proteomes" id="UP000323011"/>
    </source>
</evidence>
<feature type="transmembrane region" description="Helical" evidence="1">
    <location>
        <begin position="25"/>
        <end position="44"/>
    </location>
</feature>
<dbReference type="EMBL" id="VLTN01000024">
    <property type="protein sequence ID" value="KAA0151889.1"/>
    <property type="molecule type" value="Genomic_DNA"/>
</dbReference>
<name>A0A5A8D1J8_CAFRO</name>
<keyword evidence="7" id="KW-1185">Reference proteome</keyword>
<evidence type="ECO:0000313" key="2">
    <source>
        <dbReference type="EMBL" id="KAA0151889.1"/>
    </source>
</evidence>
<evidence type="ECO:0000313" key="4">
    <source>
        <dbReference type="EMBL" id="KAA0164733.1"/>
    </source>
</evidence>
<dbReference type="Proteomes" id="UP000324907">
    <property type="component" value="Unassembled WGS sequence"/>
</dbReference>
<keyword evidence="1" id="KW-0812">Transmembrane</keyword>
<comment type="caution">
    <text evidence="3">The sequence shown here is derived from an EMBL/GenBank/DDBJ whole genome shotgun (WGS) entry which is preliminary data.</text>
</comment>
<evidence type="ECO:0000313" key="5">
    <source>
        <dbReference type="EMBL" id="KAA0175229.1"/>
    </source>
</evidence>
<protein>
    <submittedName>
        <fullName evidence="3">Uncharacterized protein</fullName>
    </submittedName>
</protein>
<sequence>MSGAARRFMRAVHVFDAAPQKHTPVIASAAAIVSASALGLWYAVRIDHYKSDFAHIPMDYKIPEEFANKRD</sequence>
<evidence type="ECO:0000313" key="9">
    <source>
        <dbReference type="Proteomes" id="UP000325113"/>
    </source>
</evidence>
<dbReference type="EMBL" id="VLTO01000015">
    <property type="protein sequence ID" value="KAA0175229.1"/>
    <property type="molecule type" value="Genomic_DNA"/>
</dbReference>
<evidence type="ECO:0000313" key="6">
    <source>
        <dbReference type="Proteomes" id="UP000322899"/>
    </source>
</evidence>
<dbReference type="Proteomes" id="UP000322899">
    <property type="component" value="Unassembled WGS sequence"/>
</dbReference>
<evidence type="ECO:0000313" key="3">
    <source>
        <dbReference type="EMBL" id="KAA0159263.1"/>
    </source>
</evidence>
<organism evidence="3 8">
    <name type="scientific">Cafeteria roenbergensis</name>
    <name type="common">Marine flagellate</name>
    <dbReference type="NCBI Taxonomy" id="33653"/>
    <lineage>
        <taxon>Eukaryota</taxon>
        <taxon>Sar</taxon>
        <taxon>Stramenopiles</taxon>
        <taxon>Bigyra</taxon>
        <taxon>Opalozoa</taxon>
        <taxon>Bicosoecida</taxon>
        <taxon>Cafeteriaceae</taxon>
        <taxon>Cafeteria</taxon>
    </lineage>
</organism>